<organism evidence="1 2">
    <name type="scientific">Pseudomonas syringae</name>
    <dbReference type="NCBI Taxonomy" id="317"/>
    <lineage>
        <taxon>Bacteria</taxon>
        <taxon>Pseudomonadati</taxon>
        <taxon>Pseudomonadota</taxon>
        <taxon>Gammaproteobacteria</taxon>
        <taxon>Pseudomonadales</taxon>
        <taxon>Pseudomonadaceae</taxon>
        <taxon>Pseudomonas</taxon>
    </lineage>
</organism>
<protein>
    <submittedName>
        <fullName evidence="1">Uncharacterized protein</fullName>
    </submittedName>
</protein>
<dbReference type="Proteomes" id="UP000028643">
    <property type="component" value="Unassembled WGS sequence"/>
</dbReference>
<gene>
    <name evidence="1" type="ORF">IV02_22620</name>
</gene>
<name>A0A085UWJ4_PSESX</name>
<dbReference type="AlphaFoldDB" id="A0A085UWJ4"/>
<evidence type="ECO:0000313" key="2">
    <source>
        <dbReference type="Proteomes" id="UP000028643"/>
    </source>
</evidence>
<dbReference type="PATRIC" id="fig|317.174.peg.4623"/>
<accession>A0A085UWJ4</accession>
<evidence type="ECO:0000313" key="1">
    <source>
        <dbReference type="EMBL" id="KFE47557.1"/>
    </source>
</evidence>
<sequence>MPQTSRALGDISDSLKAPFLPHVNPDAISYEQVHTGVCVHIPGSAKMLFGDELVFYWGVNSSSTPILLKHVNSNSVVRVLCVSYHFIGCVQYGLVDLYVEVYRDQHLIGTSPALVVTVNRNSPVTPRQRQRKRNMIRRYAKKPDKNRF</sequence>
<comment type="caution">
    <text evidence="1">The sequence shown here is derived from an EMBL/GenBank/DDBJ whole genome shotgun (WGS) entry which is preliminary data.</text>
</comment>
<dbReference type="EMBL" id="JPQT01000127">
    <property type="protein sequence ID" value="KFE47557.1"/>
    <property type="molecule type" value="Genomic_DNA"/>
</dbReference>
<reference evidence="1 2" key="1">
    <citation type="submission" date="2014-07" db="EMBL/GenBank/DDBJ databases">
        <title>Draft Genome Sequences of Environmental Pseudomonas syringae strains.</title>
        <authorList>
            <person name="Baltrus D.A."/>
            <person name="Berge O."/>
            <person name="Morris C."/>
        </authorList>
    </citation>
    <scope>NUCLEOTIDE SEQUENCE [LARGE SCALE GENOMIC DNA]</scope>
    <source>
        <strain evidence="1 2">CEB003</strain>
    </source>
</reference>
<proteinExistence type="predicted"/>